<gene>
    <name evidence="10" type="primary">selB</name>
    <name evidence="10" type="ORF">EXU30_14090</name>
</gene>
<accession>A0A411PJI3</accession>
<dbReference type="RefSeq" id="WP_130601065.1">
    <property type="nucleotide sequence ID" value="NZ_CP036200.1"/>
</dbReference>
<reference evidence="10 11" key="1">
    <citation type="submission" date="2019-02" db="EMBL/GenBank/DDBJ databases">
        <title>Shewanella sp. D4-2 isolated from Dokdo Island.</title>
        <authorList>
            <person name="Baek K."/>
        </authorList>
    </citation>
    <scope>NUCLEOTIDE SEQUENCE [LARGE SCALE GENOMIC DNA]</scope>
    <source>
        <strain evidence="10 11">D4-2</strain>
    </source>
</reference>
<dbReference type="PANTHER" id="PTHR43721:SF11">
    <property type="entry name" value="SELENOCYSTEINE-SPECIFIC ELONGATION FACTOR"/>
    <property type="match status" value="1"/>
</dbReference>
<dbReference type="PANTHER" id="PTHR43721">
    <property type="entry name" value="ELONGATION FACTOR TU-RELATED"/>
    <property type="match status" value="1"/>
</dbReference>
<dbReference type="InterPro" id="IPR009000">
    <property type="entry name" value="Transl_B-barrel_sf"/>
</dbReference>
<feature type="domain" description="Tr-type G" evidence="9">
    <location>
        <begin position="28"/>
        <end position="198"/>
    </location>
</feature>
<dbReference type="Proteomes" id="UP000291106">
    <property type="component" value="Chromosome"/>
</dbReference>
<comment type="function">
    <text evidence="7">Translation factor necessary for the incorporation of selenocysteine into proteins. It probably replaces EF-Tu for the insertion of selenocysteine directed by the UGA codon. SelB binds GTP and GDP.</text>
</comment>
<keyword evidence="5" id="KW-0648">Protein biosynthesis</keyword>
<dbReference type="SUPFAM" id="SSF52540">
    <property type="entry name" value="P-loop containing nucleoside triphosphate hydrolases"/>
    <property type="match status" value="1"/>
</dbReference>
<dbReference type="GO" id="GO:0003924">
    <property type="term" value="F:GTPase activity"/>
    <property type="evidence" value="ECO:0007669"/>
    <property type="project" value="InterPro"/>
</dbReference>
<proteinExistence type="predicted"/>
<evidence type="ECO:0000256" key="6">
    <source>
        <dbReference type="ARBA" id="ARBA00023134"/>
    </source>
</evidence>
<dbReference type="EMBL" id="CP036200">
    <property type="protein sequence ID" value="QBF83695.1"/>
    <property type="molecule type" value="Genomic_DNA"/>
</dbReference>
<dbReference type="InterPro" id="IPR036388">
    <property type="entry name" value="WH-like_DNA-bd_sf"/>
</dbReference>
<dbReference type="GO" id="GO:0003723">
    <property type="term" value="F:RNA binding"/>
    <property type="evidence" value="ECO:0007669"/>
    <property type="project" value="InterPro"/>
</dbReference>
<keyword evidence="4" id="KW-0547">Nucleotide-binding</keyword>
<evidence type="ECO:0000256" key="7">
    <source>
        <dbReference type="ARBA" id="ARBA00025526"/>
    </source>
</evidence>
<dbReference type="GO" id="GO:0005525">
    <property type="term" value="F:GTP binding"/>
    <property type="evidence" value="ECO:0007669"/>
    <property type="project" value="UniProtKB-KW"/>
</dbReference>
<keyword evidence="3" id="KW-0963">Cytoplasm</keyword>
<evidence type="ECO:0000259" key="9">
    <source>
        <dbReference type="PROSITE" id="PS51722"/>
    </source>
</evidence>
<dbReference type="InterPro" id="IPR015191">
    <property type="entry name" value="SelB_WHD4"/>
</dbReference>
<dbReference type="InterPro" id="IPR004535">
    <property type="entry name" value="Transl_elong_SelB"/>
</dbReference>
<protein>
    <recommendedName>
        <fullName evidence="2">Selenocysteine-specific elongation factor</fullName>
    </recommendedName>
    <alternativeName>
        <fullName evidence="8">SelB translation factor</fullName>
    </alternativeName>
</protein>
<dbReference type="NCBIfam" id="TIGR00475">
    <property type="entry name" value="selB"/>
    <property type="match status" value="1"/>
</dbReference>
<evidence type="ECO:0000313" key="11">
    <source>
        <dbReference type="Proteomes" id="UP000291106"/>
    </source>
</evidence>
<sequence>MTLQTDSHATHHSHGQANALTQAEQNSSLSSVVALAGHVDHGKTALIYAMTGIMTARKAEQECGMTQNLGFAHFKDAKDHQIGIIDVPGHERYIRNMVAGLWSIDLVLLVVAANEGWMPMTQAHLEVVNAMSHAKVLVCITKSDLVDKRRLSELEDECLQRVMDTCEQIPNVICVSAHSGDNINELKQLISDELNDDSIVSAAQEAGAESAAEQALSATGIQSCHLYVDRSFSISGIGTVVTGSLVGGELSVGDKLHLMPSNQVVKVRNLQAYNKSVEHVAGTSRVAVGIKGVNFKLIHRGDCLTNEPQVHQGTQEIILRLNKRTDKLRNCQLEVAIGSWNGIAQMIKITDTQLVRLKLKAPVTCYFGQSVALIQQGGSRLIAGGRIAWLTPIMRWQRRQLYHLLNQLPQEFSSPYQTKVQLQLNGVLEKQQFACVKGSDVVSDLKLIETDKHYLLTSLVEEAEQKILMLLAEPAAAITSAEFVSRLKLSPVTIDLVLQRLKAQEKVHLSFDTWVAEQGMSEDDLCPASQSLLAKVRDAERAGIAADKQLVGNDKKLIKNLARLKYVTLLDDHIYYDTQLYNQLVEDVLSGCEKLDLLSMAQIKDRSHLSRKYAIPLANRMERDGWVRRQENDRLVLKLVS</sequence>
<evidence type="ECO:0000256" key="3">
    <source>
        <dbReference type="ARBA" id="ARBA00022490"/>
    </source>
</evidence>
<comment type="subcellular location">
    <subcellularLocation>
        <location evidence="1">Cytoplasm</location>
    </subcellularLocation>
</comment>
<dbReference type="GO" id="GO:0001514">
    <property type="term" value="P:selenocysteine incorporation"/>
    <property type="evidence" value="ECO:0007669"/>
    <property type="project" value="InterPro"/>
</dbReference>
<dbReference type="Pfam" id="PF03144">
    <property type="entry name" value="GTP_EFTU_D2"/>
    <property type="match status" value="1"/>
</dbReference>
<evidence type="ECO:0000256" key="2">
    <source>
        <dbReference type="ARBA" id="ARBA00015953"/>
    </source>
</evidence>
<evidence type="ECO:0000256" key="1">
    <source>
        <dbReference type="ARBA" id="ARBA00004496"/>
    </source>
</evidence>
<name>A0A411PJI3_9GAMM</name>
<keyword evidence="11" id="KW-1185">Reference proteome</keyword>
<dbReference type="InterPro" id="IPR027417">
    <property type="entry name" value="P-loop_NTPase"/>
</dbReference>
<evidence type="ECO:0000256" key="4">
    <source>
        <dbReference type="ARBA" id="ARBA00022741"/>
    </source>
</evidence>
<keyword evidence="6" id="KW-0342">GTP-binding</keyword>
<dbReference type="GO" id="GO:0005737">
    <property type="term" value="C:cytoplasm"/>
    <property type="evidence" value="ECO:0007669"/>
    <property type="project" value="UniProtKB-SubCell"/>
</dbReference>
<dbReference type="InterPro" id="IPR004161">
    <property type="entry name" value="EFTu-like_2"/>
</dbReference>
<dbReference type="OrthoDB" id="9803139at2"/>
<dbReference type="InterPro" id="IPR036390">
    <property type="entry name" value="WH_DNA-bd_sf"/>
</dbReference>
<dbReference type="Gene3D" id="3.40.50.300">
    <property type="entry name" value="P-loop containing nucleotide triphosphate hydrolases"/>
    <property type="match status" value="1"/>
</dbReference>
<dbReference type="NCBIfam" id="TIGR00231">
    <property type="entry name" value="small_GTP"/>
    <property type="match status" value="1"/>
</dbReference>
<dbReference type="Gene3D" id="1.10.10.10">
    <property type="entry name" value="Winged helix-like DNA-binding domain superfamily/Winged helix DNA-binding domain"/>
    <property type="match status" value="1"/>
</dbReference>
<dbReference type="InterPro" id="IPR000795">
    <property type="entry name" value="T_Tr_GTP-bd_dom"/>
</dbReference>
<dbReference type="GO" id="GO:0003746">
    <property type="term" value="F:translation elongation factor activity"/>
    <property type="evidence" value="ECO:0007669"/>
    <property type="project" value="UniProtKB-KW"/>
</dbReference>
<dbReference type="PROSITE" id="PS51722">
    <property type="entry name" value="G_TR_2"/>
    <property type="match status" value="1"/>
</dbReference>
<dbReference type="Pfam" id="PF09107">
    <property type="entry name" value="WHD_3rd_SelB"/>
    <property type="match status" value="1"/>
</dbReference>
<organism evidence="10 11">
    <name type="scientific">Shewanella maritima</name>
    <dbReference type="NCBI Taxonomy" id="2520507"/>
    <lineage>
        <taxon>Bacteria</taxon>
        <taxon>Pseudomonadati</taxon>
        <taxon>Pseudomonadota</taxon>
        <taxon>Gammaproteobacteria</taxon>
        <taxon>Alteromonadales</taxon>
        <taxon>Shewanellaceae</taxon>
        <taxon>Shewanella</taxon>
    </lineage>
</organism>
<keyword evidence="10" id="KW-0251">Elongation factor</keyword>
<dbReference type="KEGG" id="smai:EXU30_14090"/>
<dbReference type="InterPro" id="IPR050055">
    <property type="entry name" value="EF-Tu_GTPase"/>
</dbReference>
<dbReference type="InterPro" id="IPR005225">
    <property type="entry name" value="Small_GTP-bd"/>
</dbReference>
<evidence type="ECO:0000256" key="5">
    <source>
        <dbReference type="ARBA" id="ARBA00022917"/>
    </source>
</evidence>
<dbReference type="SUPFAM" id="SSF46785">
    <property type="entry name" value="Winged helix' DNA-binding domain"/>
    <property type="match status" value="1"/>
</dbReference>
<evidence type="ECO:0000313" key="10">
    <source>
        <dbReference type="EMBL" id="QBF83695.1"/>
    </source>
</evidence>
<dbReference type="Pfam" id="PF00009">
    <property type="entry name" value="GTP_EFTU"/>
    <property type="match status" value="1"/>
</dbReference>
<dbReference type="AlphaFoldDB" id="A0A411PJI3"/>
<dbReference type="CDD" id="cd03696">
    <property type="entry name" value="SelB_II"/>
    <property type="match status" value="1"/>
</dbReference>
<dbReference type="SUPFAM" id="SSF50447">
    <property type="entry name" value="Translation proteins"/>
    <property type="match status" value="1"/>
</dbReference>
<dbReference type="Gene3D" id="2.40.30.10">
    <property type="entry name" value="Translation factors"/>
    <property type="match status" value="1"/>
</dbReference>
<evidence type="ECO:0000256" key="8">
    <source>
        <dbReference type="ARBA" id="ARBA00031615"/>
    </source>
</evidence>